<dbReference type="GO" id="GO:0006813">
    <property type="term" value="P:potassium ion transport"/>
    <property type="evidence" value="ECO:0007669"/>
    <property type="project" value="InterPro"/>
</dbReference>
<dbReference type="SUPFAM" id="SSF116726">
    <property type="entry name" value="TrkA C-terminal domain-like"/>
    <property type="match status" value="1"/>
</dbReference>
<gene>
    <name evidence="5" type="ORF">Raf01_26180</name>
</gene>
<sequence length="651" mass="68938">MVDRAPEPSQTPNPPPAAQEPAPQMQQPARQKRSRLSPAAWLPGRSGSSPPPGVEADTARHRFVVCGDNALALRLVDELTVRHGAEVIVILPSRAQSQGPNLAAVPGVRIVEASRLTAAAFTEAGLAEATALALVSQDDAGNVDAALLAEEIRPGLRIVLRMFNQSLATGVRALLSDCAVLSESAIAAPGFVAAALGEGTPTHLRVAGRTLVVTRRGEVPAEDVVRGLAITAPTGNDGTAEADEPELLPEDDSTADLVLADVPVAAPVHRRRRRHPLYTMSVFVGRRLRVVLAVVLTLLVVGAVLFRQIDNLSWPEAFYVTILTSLGSADPDTSLSWAEQFVQTVLAVLSVALIPVLTAAVVEGAVRARLAMASGGPVEPMRDHLVVVGLGNIGTRVITALHELGLDVVAVDHREQARGIQVARDLGIPVIVGDATQEGVLRAAWVQTSRALVVLTTDDVRNLEAALLGRAIAGQLRVVLRLFDGDFATRIERAFGLATSRSVSYLAAPTFAAAMMGRAVLDTIPVRRRVLLVAELPVGADSPLEGRLASEVNRPHETRLLALRTGRGAQTLWSPHQGRQLVRTDRVIVVCTRTGLGRLVARCSPAPESATRGGVTALNLDEFPPTHAFRMPGQPPDPASNPNPEPEPEDS</sequence>
<feature type="domain" description="RCK N-terminal" evidence="3">
    <location>
        <begin position="382"/>
        <end position="503"/>
    </location>
</feature>
<feature type="domain" description="RCK C-terminal" evidence="4">
    <location>
        <begin position="521"/>
        <end position="605"/>
    </location>
</feature>
<accession>A0A8J3QQ52</accession>
<evidence type="ECO:0000313" key="5">
    <source>
        <dbReference type="EMBL" id="GIH14446.1"/>
    </source>
</evidence>
<feature type="transmembrane region" description="Helical" evidence="2">
    <location>
        <begin position="341"/>
        <end position="362"/>
    </location>
</feature>
<dbReference type="Gene3D" id="3.40.50.720">
    <property type="entry name" value="NAD(P)-binding Rossmann-like Domain"/>
    <property type="match status" value="2"/>
</dbReference>
<feature type="region of interest" description="Disordered" evidence="1">
    <location>
        <begin position="624"/>
        <end position="651"/>
    </location>
</feature>
<proteinExistence type="predicted"/>
<evidence type="ECO:0000313" key="6">
    <source>
        <dbReference type="Proteomes" id="UP000642748"/>
    </source>
</evidence>
<evidence type="ECO:0000256" key="2">
    <source>
        <dbReference type="SAM" id="Phobius"/>
    </source>
</evidence>
<dbReference type="Gene3D" id="3.30.70.1450">
    <property type="entry name" value="Regulator of K+ conductance, C-terminal domain"/>
    <property type="match status" value="1"/>
</dbReference>
<dbReference type="Proteomes" id="UP000642748">
    <property type="component" value="Unassembled WGS sequence"/>
</dbReference>
<feature type="transmembrane region" description="Helical" evidence="2">
    <location>
        <begin position="290"/>
        <end position="309"/>
    </location>
</feature>
<dbReference type="SUPFAM" id="SSF81324">
    <property type="entry name" value="Voltage-gated potassium channels"/>
    <property type="match status" value="1"/>
</dbReference>
<dbReference type="Gene3D" id="1.10.287.70">
    <property type="match status" value="1"/>
</dbReference>
<dbReference type="InterPro" id="IPR036721">
    <property type="entry name" value="RCK_C_sf"/>
</dbReference>
<dbReference type="PROSITE" id="PS51202">
    <property type="entry name" value="RCK_C"/>
    <property type="match status" value="1"/>
</dbReference>
<dbReference type="SUPFAM" id="SSF51735">
    <property type="entry name" value="NAD(P)-binding Rossmann-fold domains"/>
    <property type="match status" value="2"/>
</dbReference>
<keyword evidence="2" id="KW-1133">Transmembrane helix</keyword>
<dbReference type="EMBL" id="BONZ01000025">
    <property type="protein sequence ID" value="GIH14446.1"/>
    <property type="molecule type" value="Genomic_DNA"/>
</dbReference>
<dbReference type="InterPro" id="IPR003148">
    <property type="entry name" value="RCK_N"/>
</dbReference>
<dbReference type="Pfam" id="PF02254">
    <property type="entry name" value="TrkA_N"/>
    <property type="match status" value="2"/>
</dbReference>
<feature type="compositionally biased region" description="Pro residues" evidence="1">
    <location>
        <begin position="9"/>
        <end position="18"/>
    </location>
</feature>
<dbReference type="AlphaFoldDB" id="A0A8J3QQ52"/>
<protein>
    <submittedName>
        <fullName evidence="5">Potassium transporter TrkA</fullName>
    </submittedName>
</protein>
<dbReference type="InterPro" id="IPR006037">
    <property type="entry name" value="RCK_C"/>
</dbReference>
<dbReference type="PROSITE" id="PS51201">
    <property type="entry name" value="RCK_N"/>
    <property type="match status" value="1"/>
</dbReference>
<keyword evidence="2" id="KW-0812">Transmembrane</keyword>
<dbReference type="GO" id="GO:0008324">
    <property type="term" value="F:monoatomic cation transmembrane transporter activity"/>
    <property type="evidence" value="ECO:0007669"/>
    <property type="project" value="InterPro"/>
</dbReference>
<evidence type="ECO:0000259" key="4">
    <source>
        <dbReference type="PROSITE" id="PS51202"/>
    </source>
</evidence>
<feature type="compositionally biased region" description="Low complexity" evidence="1">
    <location>
        <begin position="19"/>
        <end position="29"/>
    </location>
</feature>
<name>A0A8J3QQ52_9ACTN</name>
<evidence type="ECO:0000256" key="1">
    <source>
        <dbReference type="SAM" id="MobiDB-lite"/>
    </source>
</evidence>
<comment type="caution">
    <text evidence="5">The sequence shown here is derived from an EMBL/GenBank/DDBJ whole genome shotgun (WGS) entry which is preliminary data.</text>
</comment>
<keyword evidence="2" id="KW-0472">Membrane</keyword>
<keyword evidence="6" id="KW-1185">Reference proteome</keyword>
<dbReference type="InterPro" id="IPR036291">
    <property type="entry name" value="NAD(P)-bd_dom_sf"/>
</dbReference>
<dbReference type="PANTHER" id="PTHR43833">
    <property type="entry name" value="POTASSIUM CHANNEL PROTEIN 2-RELATED-RELATED"/>
    <property type="match status" value="1"/>
</dbReference>
<dbReference type="PANTHER" id="PTHR43833:SF11">
    <property type="entry name" value="VOLTAGE-GATED POTASSIUM CHANNEL KCH"/>
    <property type="match status" value="1"/>
</dbReference>
<organism evidence="5 6">
    <name type="scientific">Rugosimonospora africana</name>
    <dbReference type="NCBI Taxonomy" id="556532"/>
    <lineage>
        <taxon>Bacteria</taxon>
        <taxon>Bacillati</taxon>
        <taxon>Actinomycetota</taxon>
        <taxon>Actinomycetes</taxon>
        <taxon>Micromonosporales</taxon>
        <taxon>Micromonosporaceae</taxon>
        <taxon>Rugosimonospora</taxon>
    </lineage>
</organism>
<feature type="compositionally biased region" description="Pro residues" evidence="1">
    <location>
        <begin position="633"/>
        <end position="645"/>
    </location>
</feature>
<feature type="region of interest" description="Disordered" evidence="1">
    <location>
        <begin position="1"/>
        <end position="56"/>
    </location>
</feature>
<evidence type="ECO:0000259" key="3">
    <source>
        <dbReference type="PROSITE" id="PS51201"/>
    </source>
</evidence>
<dbReference type="InterPro" id="IPR050721">
    <property type="entry name" value="Trk_Ktr_HKT_K-transport"/>
</dbReference>
<reference evidence="5" key="1">
    <citation type="submission" date="2021-01" db="EMBL/GenBank/DDBJ databases">
        <title>Whole genome shotgun sequence of Rugosimonospora africana NBRC 104875.</title>
        <authorList>
            <person name="Komaki H."/>
            <person name="Tamura T."/>
        </authorList>
    </citation>
    <scope>NUCLEOTIDE SEQUENCE</scope>
    <source>
        <strain evidence="5">NBRC 104875</strain>
    </source>
</reference>